<evidence type="ECO:0000313" key="1">
    <source>
        <dbReference type="EMBL" id="ACV09244.1"/>
    </source>
</evidence>
<dbReference type="EMBL" id="CP001706">
    <property type="protein sequence ID" value="ACV09244.1"/>
    <property type="molecule type" value="Genomic_DNA"/>
</dbReference>
<dbReference type="STRING" id="471856.Jden_1596"/>
<evidence type="ECO:0000313" key="2">
    <source>
        <dbReference type="Proteomes" id="UP000000628"/>
    </source>
</evidence>
<sequence length="70" mass="7364">MSVSQAVLGALRDGVSVPDIARQLSLPPDFVHLISRECAASVPSEVTCSPVSCRGCFFSRECEKKPAVAG</sequence>
<reference evidence="1 2" key="1">
    <citation type="journal article" date="2009" name="Stand. Genomic Sci.">
        <title>Complete genome sequence of Jonesia denitrificans type strain (Prevot 55134).</title>
        <authorList>
            <person name="Pukall R."/>
            <person name="Gehrich-Schroter G."/>
            <person name="Lapidus A."/>
            <person name="Nolan M."/>
            <person name="Glavina Del Rio T."/>
            <person name="Lucas S."/>
            <person name="Chen F."/>
            <person name="Tice H."/>
            <person name="Pitluck S."/>
            <person name="Cheng J.F."/>
            <person name="Copeland A."/>
            <person name="Saunders E."/>
            <person name="Brettin T."/>
            <person name="Detter J.C."/>
            <person name="Bruce D."/>
            <person name="Goodwin L."/>
            <person name="Pati A."/>
            <person name="Ivanova N."/>
            <person name="Mavromatis K."/>
            <person name="Ovchinnikova G."/>
            <person name="Chen A."/>
            <person name="Palaniappan K."/>
            <person name="Land M."/>
            <person name="Hauser L."/>
            <person name="Chang Y.J."/>
            <person name="Jeffries C.D."/>
            <person name="Chain P."/>
            <person name="Goker M."/>
            <person name="Bristow J."/>
            <person name="Eisen J.A."/>
            <person name="Markowitz V."/>
            <person name="Hugenholtz P."/>
            <person name="Kyrpides N.C."/>
            <person name="Klenk H.P."/>
            <person name="Han C."/>
        </authorList>
    </citation>
    <scope>NUCLEOTIDE SEQUENCE [LARGE SCALE GENOMIC DNA]</scope>
    <source>
        <strain evidence="2">ATCC 14870 / DSM 20603 / BCRC 15368 / CIP 55.134 / JCM 11481 / NBRC 15587 / NCTC 10816 / Prevot 55134</strain>
    </source>
</reference>
<keyword evidence="2" id="KW-1185">Reference proteome</keyword>
<dbReference type="Proteomes" id="UP000000628">
    <property type="component" value="Chromosome"/>
</dbReference>
<gene>
    <name evidence="1" type="ordered locus">Jden_1596</name>
</gene>
<name>C7R5H1_JONDD</name>
<organism evidence="1 2">
    <name type="scientific">Jonesia denitrificans (strain ATCC 14870 / DSM 20603 / BCRC 15368 / CIP 55.134 / JCM 11481 / NBRC 15587 / NCTC 10816 / Prevot 55134)</name>
    <name type="common">Listeria denitrificans</name>
    <dbReference type="NCBI Taxonomy" id="471856"/>
    <lineage>
        <taxon>Bacteria</taxon>
        <taxon>Bacillati</taxon>
        <taxon>Actinomycetota</taxon>
        <taxon>Actinomycetes</taxon>
        <taxon>Micrococcales</taxon>
        <taxon>Jonesiaceae</taxon>
        <taxon>Jonesia</taxon>
    </lineage>
</organism>
<protein>
    <submittedName>
        <fullName evidence="1">Uncharacterized protein</fullName>
    </submittedName>
</protein>
<accession>C7R5H1</accession>
<dbReference type="KEGG" id="jde:Jden_1596"/>
<dbReference type="HOGENOM" id="CLU_2752407_0_0_11"/>
<proteinExistence type="predicted"/>
<dbReference type="AlphaFoldDB" id="C7R5H1"/>